<dbReference type="EMBL" id="FN595749">
    <property type="protein sequence ID" value="CBI26247.3"/>
    <property type="molecule type" value="Genomic_DNA"/>
</dbReference>
<dbReference type="HOGENOM" id="CLU_1339601_0_0_1"/>
<dbReference type="Proteomes" id="UP000009183">
    <property type="component" value="Chromosome 5"/>
</dbReference>
<dbReference type="AlphaFoldDB" id="D7T6X6"/>
<dbReference type="InParanoid" id="D7T6X6"/>
<accession>D7T6X6</accession>
<evidence type="ECO:0000313" key="1">
    <source>
        <dbReference type="EMBL" id="CBI26247.3"/>
    </source>
</evidence>
<proteinExistence type="predicted"/>
<protein>
    <submittedName>
        <fullName evidence="1">Uncharacterized protein</fullName>
    </submittedName>
</protein>
<dbReference type="PaxDb" id="29760-VIT_05s0020g03400.t01"/>
<reference evidence="2" key="1">
    <citation type="journal article" date="2007" name="Nature">
        <title>The grapevine genome sequence suggests ancestral hexaploidization in major angiosperm phyla.</title>
        <authorList>
            <consortium name="The French-Italian Public Consortium for Grapevine Genome Characterization."/>
            <person name="Jaillon O."/>
            <person name="Aury J.-M."/>
            <person name="Noel B."/>
            <person name="Policriti A."/>
            <person name="Clepet C."/>
            <person name="Casagrande A."/>
            <person name="Choisne N."/>
            <person name="Aubourg S."/>
            <person name="Vitulo N."/>
            <person name="Jubin C."/>
            <person name="Vezzi A."/>
            <person name="Legeai F."/>
            <person name="Hugueney P."/>
            <person name="Dasilva C."/>
            <person name="Horner D."/>
            <person name="Mica E."/>
            <person name="Jublot D."/>
            <person name="Poulain J."/>
            <person name="Bruyere C."/>
            <person name="Billault A."/>
            <person name="Segurens B."/>
            <person name="Gouyvenoux M."/>
            <person name="Ugarte E."/>
            <person name="Cattonaro F."/>
            <person name="Anthouard V."/>
            <person name="Vico V."/>
            <person name="Del Fabbro C."/>
            <person name="Alaux M."/>
            <person name="Di Gaspero G."/>
            <person name="Dumas V."/>
            <person name="Felice N."/>
            <person name="Paillard S."/>
            <person name="Juman I."/>
            <person name="Moroldo M."/>
            <person name="Scalabrin S."/>
            <person name="Canaguier A."/>
            <person name="Le Clainche I."/>
            <person name="Malacrida G."/>
            <person name="Durand E."/>
            <person name="Pesole G."/>
            <person name="Laucou V."/>
            <person name="Chatelet P."/>
            <person name="Merdinoglu D."/>
            <person name="Delledonne M."/>
            <person name="Pezzotti M."/>
            <person name="Lecharny A."/>
            <person name="Scarpelli C."/>
            <person name="Artiguenave F."/>
            <person name="Pe M.E."/>
            <person name="Valle G."/>
            <person name="Morgante M."/>
            <person name="Caboche M."/>
            <person name="Adam-Blondon A.-F."/>
            <person name="Weissenbach J."/>
            <person name="Quetier F."/>
            <person name="Wincker P."/>
        </authorList>
    </citation>
    <scope>NUCLEOTIDE SEQUENCE [LARGE SCALE GENOMIC DNA]</scope>
    <source>
        <strain evidence="2">cv. Pinot noir / PN40024</strain>
    </source>
</reference>
<evidence type="ECO:0000313" key="2">
    <source>
        <dbReference type="Proteomes" id="UP000009183"/>
    </source>
</evidence>
<gene>
    <name evidence="1" type="ordered locus">VIT_05s0020g03400</name>
</gene>
<organism evidence="1 2">
    <name type="scientific">Vitis vinifera</name>
    <name type="common">Grape</name>
    <dbReference type="NCBI Taxonomy" id="29760"/>
    <lineage>
        <taxon>Eukaryota</taxon>
        <taxon>Viridiplantae</taxon>
        <taxon>Streptophyta</taxon>
        <taxon>Embryophyta</taxon>
        <taxon>Tracheophyta</taxon>
        <taxon>Spermatophyta</taxon>
        <taxon>Magnoliopsida</taxon>
        <taxon>eudicotyledons</taxon>
        <taxon>Gunneridae</taxon>
        <taxon>Pentapetalae</taxon>
        <taxon>rosids</taxon>
        <taxon>Vitales</taxon>
        <taxon>Vitaceae</taxon>
        <taxon>Viteae</taxon>
        <taxon>Vitis</taxon>
    </lineage>
</organism>
<name>D7T6X6_VITVI</name>
<sequence>MQRDNKNPNQTRNQLHSYLREPFSGKALFCYKHLKFPFKINKTNETAAPLLLSKHTALPPCSLASNLPLLPPAARLLSQNLPLKYLQPQLKLQDSRISHSCPWDPPPPLKSLSFSSTQTAMEAPSLSSMKKTLNLSENISNGSSQDHPPTTMENSCPLAYSPLSVVPLSFSNPFSFPACPFHLLQKIPHQNILLPPLFKISAAPL</sequence>
<keyword evidence="2" id="KW-1185">Reference proteome</keyword>